<dbReference type="InterPro" id="IPR036265">
    <property type="entry name" value="HIT-like_sf"/>
</dbReference>
<feature type="compositionally biased region" description="Basic and acidic residues" evidence="12">
    <location>
        <begin position="244"/>
        <end position="257"/>
    </location>
</feature>
<protein>
    <recommendedName>
        <fullName evidence="4">m7GpppX diphosphatase</fullName>
        <ecNumber evidence="3">3.6.1.59</ecNumber>
    </recommendedName>
    <alternativeName>
        <fullName evidence="10">DCS-1</fullName>
    </alternativeName>
    <alternativeName>
        <fullName evidence="7">Decapping scavenger enzyme</fullName>
    </alternativeName>
    <alternativeName>
        <fullName evidence="8">Hint-related 7meGMP-directed hydrolase</fullName>
    </alternativeName>
    <alternativeName>
        <fullName evidence="6">Histidine triad nucleotide-binding protein 5</fullName>
    </alternativeName>
    <alternativeName>
        <fullName evidence="9">Histidine triad protein member 5</fullName>
    </alternativeName>
    <alternativeName>
        <fullName evidence="5">Scavenger mRNA-decapping enzyme DcpS</fullName>
    </alternativeName>
</protein>
<dbReference type="GO" id="GO:0000932">
    <property type="term" value="C:P-body"/>
    <property type="evidence" value="ECO:0007669"/>
    <property type="project" value="TreeGrafter"/>
</dbReference>
<dbReference type="GO" id="GO:0140932">
    <property type="term" value="F:5'-(N(7)-methyl 5'-triphosphoguanosine)-[mRNA] diphosphatase activity"/>
    <property type="evidence" value="ECO:0007669"/>
    <property type="project" value="UniProtKB-EC"/>
</dbReference>
<sequence length="312" mass="34649">MANVAAKREISSAEGEELSREAKRAKGDDKNGEESGNEPEWENILSTFTTTSVLSDSAREKIMFLHGKMAGDEAVVVLEKTPIREDSLAELFRDSKLRLDMRNDIYSSYRLQAPSHLNEIKTTVVCPATEKHVKKYRRQESFLVEETGDDYRSVTLPYIQEQSLSLQWVYNILEKKAEAERVVYDDPDPEVGFVLLPDLKWDQKQTVVMVRVPWQPGALGCQSAEREGGKASAANKILPCGRPLPDRHRSSERHQESSRLVVGASPTAAQHLPQGKGSHLGALQPSSQQAESLPALPALLLPPPRPLHQAGP</sequence>
<dbReference type="FunFam" id="3.30.200.40:FF:000001">
    <property type="entry name" value="m7GpppX diphosphatase"/>
    <property type="match status" value="1"/>
</dbReference>
<evidence type="ECO:0000256" key="10">
    <source>
        <dbReference type="ARBA" id="ARBA00032946"/>
    </source>
</evidence>
<dbReference type="Gene3D" id="3.30.2240.10">
    <property type="entry name" value="mRNA decapping enzyme DcpS N-terminal domain"/>
    <property type="match status" value="1"/>
</dbReference>
<evidence type="ECO:0000256" key="1">
    <source>
        <dbReference type="ARBA" id="ARBA00010208"/>
    </source>
</evidence>
<evidence type="ECO:0000256" key="4">
    <source>
        <dbReference type="ARBA" id="ARBA00015636"/>
    </source>
</evidence>
<evidence type="ECO:0000256" key="5">
    <source>
        <dbReference type="ARBA" id="ARBA00029885"/>
    </source>
</evidence>
<dbReference type="SUPFAM" id="SSF102860">
    <property type="entry name" value="mRNA decapping enzyme DcpS N-terminal domain"/>
    <property type="match status" value="1"/>
</dbReference>
<dbReference type="GeneTree" id="ENSGT00390000003924"/>
<dbReference type="Gene3D" id="3.30.428.10">
    <property type="entry name" value="HIT-like"/>
    <property type="match status" value="1"/>
</dbReference>
<evidence type="ECO:0000313" key="14">
    <source>
        <dbReference type="Proteomes" id="UP000261500"/>
    </source>
</evidence>
<dbReference type="Pfam" id="PF05652">
    <property type="entry name" value="DcpS"/>
    <property type="match status" value="1"/>
</dbReference>
<organism evidence="13 14">
    <name type="scientific">Poecilia latipinna</name>
    <name type="common">sailfin molly</name>
    <dbReference type="NCBI Taxonomy" id="48699"/>
    <lineage>
        <taxon>Eukaryota</taxon>
        <taxon>Metazoa</taxon>
        <taxon>Chordata</taxon>
        <taxon>Craniata</taxon>
        <taxon>Vertebrata</taxon>
        <taxon>Euteleostomi</taxon>
        <taxon>Actinopterygii</taxon>
        <taxon>Neopterygii</taxon>
        <taxon>Teleostei</taxon>
        <taxon>Neoteleostei</taxon>
        <taxon>Acanthomorphata</taxon>
        <taxon>Ovalentaria</taxon>
        <taxon>Atherinomorphae</taxon>
        <taxon>Cyprinodontiformes</taxon>
        <taxon>Poeciliidae</taxon>
        <taxon>Poeciliinae</taxon>
        <taxon>Poecilia</taxon>
    </lineage>
</organism>
<keyword evidence="14" id="KW-1185">Reference proteome</keyword>
<evidence type="ECO:0000256" key="7">
    <source>
        <dbReference type="ARBA" id="ARBA00030609"/>
    </source>
</evidence>
<evidence type="ECO:0000256" key="11">
    <source>
        <dbReference type="ARBA" id="ARBA00048222"/>
    </source>
</evidence>
<dbReference type="Ensembl" id="ENSPLAT00000011289.1">
    <property type="protein sequence ID" value="ENSPLAP00000021321.1"/>
    <property type="gene ID" value="ENSPLAG00000004963.1"/>
</dbReference>
<evidence type="ECO:0000256" key="6">
    <source>
        <dbReference type="ARBA" id="ARBA00030042"/>
    </source>
</evidence>
<comment type="catalytic activity">
    <reaction evidence="11">
        <text>a 5'-end (N(7)-methyl 5'-triphosphoguanosine)-ribonucleoside in mRNA + H2O = N(7)-methyl-GMP + a 5'-end diphospho-ribonucleoside in mRNA + 2 H(+)</text>
        <dbReference type="Rhea" id="RHEA:65388"/>
        <dbReference type="Rhea" id="RHEA-COMP:17165"/>
        <dbReference type="Rhea" id="RHEA-COMP:17167"/>
        <dbReference type="ChEBI" id="CHEBI:15377"/>
        <dbReference type="ChEBI" id="CHEBI:15378"/>
        <dbReference type="ChEBI" id="CHEBI:58285"/>
        <dbReference type="ChEBI" id="CHEBI:156461"/>
        <dbReference type="ChEBI" id="CHEBI:167616"/>
        <dbReference type="EC" id="3.6.1.59"/>
    </reaction>
</comment>
<evidence type="ECO:0000256" key="2">
    <source>
        <dbReference type="ARBA" id="ARBA00011140"/>
    </source>
</evidence>
<evidence type="ECO:0000256" key="9">
    <source>
        <dbReference type="ARBA" id="ARBA00030830"/>
    </source>
</evidence>
<comment type="subunit">
    <text evidence="2">Homodimer. Associates with components of the exosome multienzyme ribonuclease complex, such as EXOSC3 and EXOSC4. Interacts with NDOR1.</text>
</comment>
<dbReference type="Proteomes" id="UP000261500">
    <property type="component" value="Unplaced"/>
</dbReference>
<dbReference type="SUPFAM" id="SSF54197">
    <property type="entry name" value="HIT-like"/>
    <property type="match status" value="1"/>
</dbReference>
<evidence type="ECO:0000256" key="8">
    <source>
        <dbReference type="ARBA" id="ARBA00030789"/>
    </source>
</evidence>
<accession>A0A3B3V8Q8</accession>
<reference evidence="13" key="1">
    <citation type="submission" date="2025-08" db="UniProtKB">
        <authorList>
            <consortium name="Ensembl"/>
        </authorList>
    </citation>
    <scope>IDENTIFICATION</scope>
</reference>
<dbReference type="GO" id="GO:0005634">
    <property type="term" value="C:nucleus"/>
    <property type="evidence" value="ECO:0007669"/>
    <property type="project" value="TreeGrafter"/>
</dbReference>
<reference evidence="13" key="2">
    <citation type="submission" date="2025-09" db="UniProtKB">
        <authorList>
            <consortium name="Ensembl"/>
        </authorList>
    </citation>
    <scope>IDENTIFICATION</scope>
</reference>
<dbReference type="AlphaFoldDB" id="A0A3B3V8Q8"/>
<dbReference type="EC" id="3.6.1.59" evidence="3"/>
<dbReference type="Gene3D" id="3.30.200.40">
    <property type="entry name" value="Scavenger mRNA decapping enzyme, N-terminal domain"/>
    <property type="match status" value="1"/>
</dbReference>
<dbReference type="PANTHER" id="PTHR12978">
    <property type="entry name" value="HISTIDINE TRIAD HIT PROTEIN MEMBER"/>
    <property type="match status" value="1"/>
</dbReference>
<dbReference type="InterPro" id="IPR008594">
    <property type="entry name" value="DcpS/DCS2"/>
</dbReference>
<dbReference type="InterPro" id="IPR011145">
    <property type="entry name" value="Scavenger_mRNA_decap_enz_N"/>
</dbReference>
<evidence type="ECO:0000256" key="12">
    <source>
        <dbReference type="SAM" id="MobiDB-lite"/>
    </source>
</evidence>
<dbReference type="GO" id="GO:0000340">
    <property type="term" value="F:RNA 7-methylguanosine cap binding"/>
    <property type="evidence" value="ECO:0007669"/>
    <property type="project" value="TreeGrafter"/>
</dbReference>
<dbReference type="GO" id="GO:0000290">
    <property type="term" value="P:deadenylation-dependent decapping of nuclear-transcribed mRNA"/>
    <property type="evidence" value="ECO:0007669"/>
    <property type="project" value="InterPro"/>
</dbReference>
<evidence type="ECO:0000256" key="3">
    <source>
        <dbReference type="ARBA" id="ARBA00012520"/>
    </source>
</evidence>
<feature type="compositionally biased region" description="Basic and acidic residues" evidence="12">
    <location>
        <begin position="1"/>
        <end position="33"/>
    </location>
</feature>
<feature type="region of interest" description="Disordered" evidence="12">
    <location>
        <begin position="225"/>
        <end position="312"/>
    </location>
</feature>
<feature type="region of interest" description="Disordered" evidence="12">
    <location>
        <begin position="1"/>
        <end position="43"/>
    </location>
</feature>
<dbReference type="PANTHER" id="PTHR12978:SF0">
    <property type="entry name" value="M7GPPPX DIPHOSPHATASE"/>
    <property type="match status" value="1"/>
</dbReference>
<evidence type="ECO:0000313" key="13">
    <source>
        <dbReference type="Ensembl" id="ENSPLAP00000021321.1"/>
    </source>
</evidence>
<name>A0A3B3V8Q8_9TELE</name>
<proteinExistence type="inferred from homology"/>
<comment type="similarity">
    <text evidence="1">Belongs to the HIT family.</text>
</comment>